<dbReference type="Gene3D" id="2.60.40.10">
    <property type="entry name" value="Immunoglobulins"/>
    <property type="match status" value="1"/>
</dbReference>
<comment type="caution">
    <text evidence="3">The sequence shown here is derived from an EMBL/GenBank/DDBJ whole genome shotgun (WGS) entry which is preliminary data.</text>
</comment>
<feature type="region of interest" description="Disordered" evidence="2">
    <location>
        <begin position="797"/>
        <end position="977"/>
    </location>
</feature>
<proteinExistence type="predicted"/>
<evidence type="ECO:0008006" key="5">
    <source>
        <dbReference type="Google" id="ProtNLM"/>
    </source>
</evidence>
<dbReference type="Proteomes" id="UP001623330">
    <property type="component" value="Unassembled WGS sequence"/>
</dbReference>
<keyword evidence="4" id="KW-1185">Reference proteome</keyword>
<dbReference type="CDD" id="cd00063">
    <property type="entry name" value="FN3"/>
    <property type="match status" value="1"/>
</dbReference>
<feature type="region of interest" description="Disordered" evidence="2">
    <location>
        <begin position="364"/>
        <end position="393"/>
    </location>
</feature>
<feature type="compositionally biased region" description="Polar residues" evidence="2">
    <location>
        <begin position="906"/>
        <end position="931"/>
    </location>
</feature>
<feature type="compositionally biased region" description="Polar residues" evidence="2">
    <location>
        <begin position="797"/>
        <end position="808"/>
    </location>
</feature>
<dbReference type="InterPro" id="IPR003961">
    <property type="entry name" value="FN3_dom"/>
</dbReference>
<feature type="compositionally biased region" description="Basic and acidic residues" evidence="2">
    <location>
        <begin position="874"/>
        <end position="890"/>
    </location>
</feature>
<sequence length="977" mass="110353">MLLVALLAVCWLVYRLVRFVTIPVSSIVATLGVRTPAAAKVSVDKVTEDSITVHWENEPLEMVGREEEAVCYYILYLNGFQIAVFHNNPRALYTCCNIKGLESDAEFQFDFVSINRMGYVNKLPSVYCKTAAAGVKAADVPVSGGSGHVADVDFDLMVQQDFDTDGKKRWRRNTLVKKGSGPSKQEDTVVQNLNAGEHYPSYNSLTTLKALENYTVDDLKKILVCAQEDLHDVLAQEQSLMEDFQESQEQLQLELENLRTNWAHEINLRKTLKSSIKSLENSKMLTDLKTDKLKKKINDLKFKISRMEKDMKDWNKENEVLCNKDIKGSFEVNVRKNNKMEQELKEELQKLQIKLSEAEEEHKRILAMKPTTENLKRSNASGEKSPASPDEKNNTLESIIKEMEPLLANFSKVKVNNPPFSKLSPNSEILKLIKEQKSLDQKSDTKWKSKKGKAIKKLEVLENKYKEIESKNNELRAQLANTTITNENFYHNTPKKTFINPESNDGVDMQNHNQPYRQISDSDNLQSMSTGSPNYNNDNDVMNHAPLMLHHPSTYSNMNGSVNYPLLSPPNQHSYLQQNNMNFNSERPQQISPMLSNVPNQNVLSSSPWNNSYNYQNVEPGIAYDDANHLITGLEDMIHDEADYPESISNYSNVFTTDQLDNYWISQKNNREKNKPGISISGNNEVSNVHAAADFLSPQPSIHSQASQYDNMLGSSYSQDRIPLSNSPMGPYGHAHKNSIGIQPSHAQSLLSATLNNTSMGSSYQDQFSFNNIDPFFSNDSNRQLHDRMKSLDLSNNMLRLPGSTNMPNRDASPLQFNFLPGNNIQGDSSQTTAQQSLHESDQLLSPNQYNKSSKESESSATSNPFWSGNSSNHSKEETPRRRNTNDSKDVQTVGHGTPKSHKRNQSNSSISSWTKLSWKNLTSNPSSPQRGSIDESNEALNDIVEDEKPPPPRKMSRLLSRSTMNNIFKKPTQESN</sequence>
<evidence type="ECO:0000313" key="4">
    <source>
        <dbReference type="Proteomes" id="UP001623330"/>
    </source>
</evidence>
<feature type="compositionally biased region" description="Polar residues" evidence="2">
    <location>
        <begin position="821"/>
        <end position="851"/>
    </location>
</feature>
<gene>
    <name evidence="3" type="ORF">RNJ44_02457</name>
</gene>
<dbReference type="InterPro" id="IPR013783">
    <property type="entry name" value="Ig-like_fold"/>
</dbReference>
<feature type="coiled-coil region" evidence="1">
    <location>
        <begin position="234"/>
        <end position="261"/>
    </location>
</feature>
<feature type="compositionally biased region" description="Polar residues" evidence="2">
    <location>
        <begin position="371"/>
        <end position="382"/>
    </location>
</feature>
<name>A0ABR4NLR4_9SACH</name>
<organism evidence="3 4">
    <name type="scientific">Nakaseomyces bracarensis</name>
    <dbReference type="NCBI Taxonomy" id="273131"/>
    <lineage>
        <taxon>Eukaryota</taxon>
        <taxon>Fungi</taxon>
        <taxon>Dikarya</taxon>
        <taxon>Ascomycota</taxon>
        <taxon>Saccharomycotina</taxon>
        <taxon>Saccharomycetes</taxon>
        <taxon>Saccharomycetales</taxon>
        <taxon>Saccharomycetaceae</taxon>
        <taxon>Nakaseomyces</taxon>
    </lineage>
</organism>
<keyword evidence="1" id="KW-0175">Coiled coil</keyword>
<evidence type="ECO:0000256" key="2">
    <source>
        <dbReference type="SAM" id="MobiDB-lite"/>
    </source>
</evidence>
<reference evidence="3 4" key="1">
    <citation type="submission" date="2024-05" db="EMBL/GenBank/DDBJ databases">
        <title>Long read based assembly of the Candida bracarensis genome reveals expanded adhesin content.</title>
        <authorList>
            <person name="Marcet-Houben M."/>
            <person name="Ksiezopolska E."/>
            <person name="Gabaldon T."/>
        </authorList>
    </citation>
    <scope>NUCLEOTIDE SEQUENCE [LARGE SCALE GENOMIC DNA]</scope>
    <source>
        <strain evidence="3 4">CBM6</strain>
    </source>
</reference>
<dbReference type="EMBL" id="JBEVYD010000013">
    <property type="protein sequence ID" value="KAL3228512.1"/>
    <property type="molecule type" value="Genomic_DNA"/>
</dbReference>
<protein>
    <recommendedName>
        <fullName evidence="5">Fibronectin type-III domain-containing protein</fullName>
    </recommendedName>
</protein>
<evidence type="ECO:0000256" key="1">
    <source>
        <dbReference type="SAM" id="Coils"/>
    </source>
</evidence>
<accession>A0ABR4NLR4</accession>
<evidence type="ECO:0000313" key="3">
    <source>
        <dbReference type="EMBL" id="KAL3228512.1"/>
    </source>
</evidence>
<feature type="compositionally biased region" description="Polar residues" evidence="2">
    <location>
        <begin position="861"/>
        <end position="873"/>
    </location>
</feature>
<feature type="coiled-coil region" evidence="1">
    <location>
        <begin position="451"/>
        <end position="485"/>
    </location>
</feature>